<dbReference type="AlphaFoldDB" id="A0A938Y379"/>
<keyword evidence="3" id="KW-1185">Reference proteome</keyword>
<dbReference type="SUPFAM" id="SSF49478">
    <property type="entry name" value="Cna protein B-type domain"/>
    <property type="match status" value="1"/>
</dbReference>
<feature type="compositionally biased region" description="Basic residues" evidence="1">
    <location>
        <begin position="982"/>
        <end position="1006"/>
    </location>
</feature>
<dbReference type="GO" id="GO:0004180">
    <property type="term" value="F:carboxypeptidase activity"/>
    <property type="evidence" value="ECO:0007669"/>
    <property type="project" value="UniProtKB-KW"/>
</dbReference>
<feature type="compositionally biased region" description="Polar residues" evidence="1">
    <location>
        <begin position="664"/>
        <end position="677"/>
    </location>
</feature>
<feature type="region of interest" description="Disordered" evidence="1">
    <location>
        <begin position="982"/>
        <end position="1026"/>
    </location>
</feature>
<dbReference type="SUPFAM" id="SSF49464">
    <property type="entry name" value="Carboxypeptidase regulatory domain-like"/>
    <property type="match status" value="4"/>
</dbReference>
<keyword evidence="2" id="KW-0121">Carboxypeptidase</keyword>
<keyword evidence="2" id="KW-0378">Hydrolase</keyword>
<dbReference type="RefSeq" id="WP_205289716.1">
    <property type="nucleotide sequence ID" value="NZ_CP074406.1"/>
</dbReference>
<comment type="caution">
    <text evidence="2">The sequence shown here is derived from an EMBL/GenBank/DDBJ whole genome shotgun (WGS) entry which is preliminary data.</text>
</comment>
<keyword evidence="2" id="KW-0645">Protease</keyword>
<reference evidence="2" key="1">
    <citation type="submission" date="2021-01" db="EMBL/GenBank/DDBJ databases">
        <title>Novel species in genus Nocardioides.</title>
        <authorList>
            <person name="Zhang G."/>
        </authorList>
    </citation>
    <scope>NUCLEOTIDE SEQUENCE</scope>
    <source>
        <strain evidence="2">Zg-536</strain>
    </source>
</reference>
<sequence>MSGLVLDSTTSAPIAGATVIARVSSEDVVADSDVTDGTGAYTLTLVPGSYDVTFTANGYRTTTYAFEVEEDTPLDAGAVGLEARTPPVNVTGSVRDEAGDPVAGVEVVLVGPERRTLTTEADGTFTTSVEPAFYNVLVNADGFFGYDNFFDLVDADNQVDITLTRIPDPVTFSGSVLDAVTTAGVADAVVRFYGPISSAVTTGPGGTFTTDLPPGYYEVVISAAGYDEFTTELDLTEQETEIPAFELQPTVPGIKVTVSNSTLGGYAVNAKVSLQPANGGSPAVVTTNQKGVALFTDLAPGAYTVAGVADDVFSFAGEPVTVDYVDGVASVEINAQVDLRCNPPSAATGLTNMGFESGFDGWHLGYRTESVNVTGTDAFTSPWEGNKMAVLGVPRDGDGERQPIGPNIMCQDFVVDEAKESFAFNIFTYDYTGFDSFNFDVIVSDPATGETLAAYEQGAFGSGTELKTSGWRGVELDLADHLGDTVRLTFRAGGTSDDLYAFWTYLDSAGELPPTIETPVSAVDAETGSVTTDPVTGQVMVSMPSGAPSPVTISLAVSCADEQVPTAVNLLLNGIGHPASDDDGNGTYSATIPVEQVSDGTLSAEYTCPGETTVSTVIGQIVLYDPSGTITDKETGEPVVGAEVRLYKVPGWSAQDADGPHPVNSCQSNLSKEPGTAWNQPAPTDLGELVKPASPEISPNVNPFVTNNAGYYGWDVAAGCWYVQVTADGYEPLTSPVVGVPPEVTDLDLELTPKAGSVENTAPPAVSGAPKVDQELTAAPGEWNTDGLTFTYQWFRGTEPITDADQARYTVAPADVAEAITVRVTAKKDGYADGVATSAAVTGQLADAPTNTKAPAISGIAKAGAELTAVTGGWSLDGLTYDVQWHRDGNPIAGATTAKYKVAKADVGKKLTITVATKRNGYATATATSAPVIALESDSCTWSKALLTKLSKDTTAAKKGLDAANKKVKKLAKQLKKAKKAAKASKAKALGKKLKKAKRSLKKAKKTYTDTATKKRAAASGVSRNC</sequence>
<evidence type="ECO:0000313" key="2">
    <source>
        <dbReference type="EMBL" id="MBM9458405.1"/>
    </source>
</evidence>
<gene>
    <name evidence="2" type="ORF">JK386_00640</name>
</gene>
<dbReference type="Gene3D" id="2.60.40.10">
    <property type="entry name" value="Immunoglobulins"/>
    <property type="match status" value="1"/>
</dbReference>
<accession>A0A938Y379</accession>
<dbReference type="GO" id="GO:0005975">
    <property type="term" value="P:carbohydrate metabolic process"/>
    <property type="evidence" value="ECO:0007669"/>
    <property type="project" value="UniProtKB-ARBA"/>
</dbReference>
<dbReference type="InterPro" id="IPR013783">
    <property type="entry name" value="Ig-like_fold"/>
</dbReference>
<feature type="region of interest" description="Disordered" evidence="1">
    <location>
        <begin position="657"/>
        <end position="677"/>
    </location>
</feature>
<dbReference type="EMBL" id="JAERTX010000001">
    <property type="protein sequence ID" value="MBM9458405.1"/>
    <property type="molecule type" value="Genomic_DNA"/>
</dbReference>
<dbReference type="Gene3D" id="2.60.40.1120">
    <property type="entry name" value="Carboxypeptidase-like, regulatory domain"/>
    <property type="match status" value="4"/>
</dbReference>
<evidence type="ECO:0000256" key="1">
    <source>
        <dbReference type="SAM" id="MobiDB-lite"/>
    </source>
</evidence>
<protein>
    <submittedName>
        <fullName evidence="2">Carboxypeptidase regulatory-like domain-containing protein</fullName>
    </submittedName>
</protein>
<dbReference type="InterPro" id="IPR008969">
    <property type="entry name" value="CarboxyPept-like_regulatory"/>
</dbReference>
<proteinExistence type="predicted"/>
<evidence type="ECO:0000313" key="3">
    <source>
        <dbReference type="Proteomes" id="UP000663791"/>
    </source>
</evidence>
<dbReference type="Pfam" id="PF13620">
    <property type="entry name" value="CarboxypepD_reg"/>
    <property type="match status" value="3"/>
</dbReference>
<organism evidence="2 3">
    <name type="scientific">Nocardioides faecalis</name>
    <dbReference type="NCBI Taxonomy" id="2803858"/>
    <lineage>
        <taxon>Bacteria</taxon>
        <taxon>Bacillati</taxon>
        <taxon>Actinomycetota</taxon>
        <taxon>Actinomycetes</taxon>
        <taxon>Propionibacteriales</taxon>
        <taxon>Nocardioidaceae</taxon>
        <taxon>Nocardioides</taxon>
    </lineage>
</organism>
<dbReference type="Gene3D" id="2.60.40.2700">
    <property type="match status" value="2"/>
</dbReference>
<dbReference type="Proteomes" id="UP000663791">
    <property type="component" value="Unassembled WGS sequence"/>
</dbReference>
<name>A0A938Y379_9ACTN</name>